<dbReference type="InterPro" id="IPR040911">
    <property type="entry name" value="Exostosin_GT47"/>
</dbReference>
<dbReference type="GO" id="GO:0015012">
    <property type="term" value="P:heparan sulfate proteoglycan biosynthetic process"/>
    <property type="evidence" value="ECO:0007669"/>
    <property type="project" value="UniProtKB-ARBA"/>
</dbReference>
<evidence type="ECO:0000313" key="5">
    <source>
        <dbReference type="EMBL" id="KPP66898.1"/>
    </source>
</evidence>
<evidence type="ECO:0000256" key="1">
    <source>
        <dbReference type="ARBA" id="ARBA00010271"/>
    </source>
</evidence>
<dbReference type="Pfam" id="PF03016">
    <property type="entry name" value="Exostosin_GT47"/>
    <property type="match status" value="1"/>
</dbReference>
<keyword evidence="2" id="KW-0808">Transferase</keyword>
<dbReference type="Proteomes" id="UP000034805">
    <property type="component" value="Unassembled WGS sequence"/>
</dbReference>
<reference evidence="5 6" key="1">
    <citation type="submission" date="2015-08" db="EMBL/GenBank/DDBJ databases">
        <title>The genome of the Asian arowana (Scleropages formosus).</title>
        <authorList>
            <person name="Tan M.H."/>
            <person name="Gan H.M."/>
            <person name="Croft L.J."/>
            <person name="Austin C.M."/>
        </authorList>
    </citation>
    <scope>NUCLEOTIDE SEQUENCE [LARGE SCALE GENOMIC DNA]</scope>
    <source>
        <strain evidence="5">Aro1</strain>
    </source>
</reference>
<evidence type="ECO:0000313" key="6">
    <source>
        <dbReference type="Proteomes" id="UP000034805"/>
    </source>
</evidence>
<dbReference type="PANTHER" id="PTHR48261:SF3">
    <property type="entry name" value="EXOSTOSIN GLYCOSYLTRANSFERASE 1"/>
    <property type="match status" value="1"/>
</dbReference>
<evidence type="ECO:0000256" key="2">
    <source>
        <dbReference type="ARBA" id="ARBA00022676"/>
    </source>
</evidence>
<evidence type="ECO:0000256" key="3">
    <source>
        <dbReference type="SAM" id="MobiDB-lite"/>
    </source>
</evidence>
<evidence type="ECO:0000259" key="4">
    <source>
        <dbReference type="Pfam" id="PF03016"/>
    </source>
</evidence>
<dbReference type="PANTHER" id="PTHR48261">
    <property type="entry name" value="ACETYLGLUCOSAMINYLTRANSFERASE"/>
    <property type="match status" value="1"/>
</dbReference>
<dbReference type="EMBL" id="JARO02005361">
    <property type="protein sequence ID" value="KPP66898.1"/>
    <property type="molecule type" value="Genomic_DNA"/>
</dbReference>
<feature type="region of interest" description="Disordered" evidence="3">
    <location>
        <begin position="130"/>
        <end position="195"/>
    </location>
</feature>
<accession>A0A0P7U9N5</accession>
<protein>
    <submittedName>
        <fullName evidence="5">Exostosin-1b-like</fullName>
    </submittedName>
</protein>
<dbReference type="InterPro" id="IPR004263">
    <property type="entry name" value="Exostosin"/>
</dbReference>
<comment type="caution">
    <text evidence="5">The sequence shown here is derived from an EMBL/GenBank/DDBJ whole genome shotgun (WGS) entry which is preliminary data.</text>
</comment>
<sequence>MILIAQPPGGLARARARRWRRGCRRARIKSGPHACAASVAGSGKGGIRGRLSPRQVCGGSAEDGGAPRPDAVTPVVRAKLWGSSRNIWMRAAGPMQAKKRYLMLMLLSSGACFVLLLCFGGDPAARQGRVNRRAVRGSPRGGRPRDRAQPWPRFSDPLQRFAPAAPAGDRLETEEEEERSRRRHAQPDGDASAGARCSMDSCFDFSACARSRSGFKVYVYPRHKGEKISESYQNVLSAIEGSRFYTADPAEACLFVLSLDTLDRDQLSPQYVHNLKTKVQSQPLWNGGRNHLVFNLYSGTWPDYAEDLGFDAGRAMVAKASVGTEKFRPNFDVSIPLFSREHPRTGGERGSLRCNTIPPFRKYTLVFKGKRYLTGIGSDTRNALYHIHNAEDMVLLTTCKHGKDWQRHKDERCDWDNAEYDRVCAVGRGILATFGSKASSSNRYATGCPDAEEKFTRVVFTPPVERL</sequence>
<proteinExistence type="inferred from homology"/>
<feature type="non-terminal residue" evidence="5">
    <location>
        <position position="467"/>
    </location>
</feature>
<organism evidence="5 6">
    <name type="scientific">Scleropages formosus</name>
    <name type="common">Asian bonytongue</name>
    <name type="synonym">Osteoglossum formosum</name>
    <dbReference type="NCBI Taxonomy" id="113540"/>
    <lineage>
        <taxon>Eukaryota</taxon>
        <taxon>Metazoa</taxon>
        <taxon>Chordata</taxon>
        <taxon>Craniata</taxon>
        <taxon>Vertebrata</taxon>
        <taxon>Euteleostomi</taxon>
        <taxon>Actinopterygii</taxon>
        <taxon>Neopterygii</taxon>
        <taxon>Teleostei</taxon>
        <taxon>Osteoglossocephala</taxon>
        <taxon>Osteoglossomorpha</taxon>
        <taxon>Osteoglossiformes</taxon>
        <taxon>Osteoglossidae</taxon>
        <taxon>Scleropages</taxon>
    </lineage>
</organism>
<comment type="similarity">
    <text evidence="1">Belongs to the glycosyltransferase 47 family.</text>
</comment>
<name>A0A0P7U9N5_SCLFO</name>
<gene>
    <name evidence="5" type="ORF">Z043_114559</name>
</gene>
<feature type="domain" description="Exostosin GT47" evidence="4">
    <location>
        <begin position="212"/>
        <end position="417"/>
    </location>
</feature>
<feature type="region of interest" description="Disordered" evidence="3">
    <location>
        <begin position="39"/>
        <end position="70"/>
    </location>
</feature>
<dbReference type="AlphaFoldDB" id="A0A0P7U9N5"/>
<dbReference type="GO" id="GO:0016757">
    <property type="term" value="F:glycosyltransferase activity"/>
    <property type="evidence" value="ECO:0007669"/>
    <property type="project" value="UniProtKB-KW"/>
</dbReference>
<keyword evidence="2" id="KW-0328">Glycosyltransferase</keyword>